<dbReference type="PANTHER" id="PTHR43521">
    <property type="entry name" value="ALPHA-AMINOADIPIC SEMIALDEHYDE DEHYDROGENASE"/>
    <property type="match status" value="1"/>
</dbReference>
<dbReference type="OrthoDB" id="440325at2759"/>
<dbReference type="GO" id="GO:0003842">
    <property type="term" value="F:L-glutamate gamma-semialdehyde dehydrogenase activity"/>
    <property type="evidence" value="ECO:0007669"/>
    <property type="project" value="TreeGrafter"/>
</dbReference>
<dbReference type="InterPro" id="IPR016161">
    <property type="entry name" value="Ald_DH/histidinol_DH"/>
</dbReference>
<dbReference type="InterPro" id="IPR016160">
    <property type="entry name" value="Ald_DH_CS_CYS"/>
</dbReference>
<dbReference type="GO" id="GO:0010133">
    <property type="term" value="P:L-proline catabolic process to L-glutamate"/>
    <property type="evidence" value="ECO:0007669"/>
    <property type="project" value="TreeGrafter"/>
</dbReference>
<feature type="non-terminal residue" evidence="5">
    <location>
        <position position="359"/>
    </location>
</feature>
<feature type="domain" description="Aldehyde dehydrogenase" evidence="4">
    <location>
        <begin position="48"/>
        <end position="126"/>
    </location>
</feature>
<protein>
    <recommendedName>
        <fullName evidence="4">Aldehyde dehydrogenase domain-containing protein</fullName>
    </recommendedName>
</protein>
<evidence type="ECO:0000313" key="6">
    <source>
        <dbReference type="Proteomes" id="UP000631114"/>
    </source>
</evidence>
<accession>A0A835IXZ3</accession>
<evidence type="ECO:0000256" key="3">
    <source>
        <dbReference type="ARBA" id="ARBA00023027"/>
    </source>
</evidence>
<evidence type="ECO:0000259" key="4">
    <source>
        <dbReference type="Pfam" id="PF00171"/>
    </source>
</evidence>
<keyword evidence="6" id="KW-1185">Reference proteome</keyword>
<evidence type="ECO:0000256" key="2">
    <source>
        <dbReference type="ARBA" id="ARBA00023002"/>
    </source>
</evidence>
<dbReference type="PANTHER" id="PTHR43521:SF7">
    <property type="entry name" value="DELTA-1-PYRROLINE-5-CARBOXYLATE DEHYDROGENASE 12A1, MITOCHONDRIAL"/>
    <property type="match status" value="1"/>
</dbReference>
<sequence length="359" mass="39466">GLECDLRLGVGVECWTRHEPDRVAKHGPDLAHGTDSGQLVGSLATLQVVIVTPFNFPLEIPVLQLMGALYMGNKPLLKVDSKVSVVMDQMLRLLHHCGLPMEDVDFINSDGKTMNKLLLEADYVAWVCDQDAYACSGQKCSAQSILFMHENWASTDLISRMKSLAERRKLEDLTIGPVLTVTTEAMLEHMNALLKIPGSKLLFGGEALENHSIPNIYGAIKPTAVYVPLDEILKDNNFELVTKEIFGPLQVVTDYKQDQLANVLDALERRHAHLTAAVVSNDLLFLQEVIGRSVNGATYAGLRARTTGAPQNHWFGPAGDPRGAGIGTPEAIKLVWSCHREIIYDVGPVPHHWEIPPST</sequence>
<dbReference type="InterPro" id="IPR044638">
    <property type="entry name" value="ALDH7A1-like"/>
</dbReference>
<proteinExistence type="inferred from homology"/>
<evidence type="ECO:0000313" key="5">
    <source>
        <dbReference type="EMBL" id="KAF9626161.1"/>
    </source>
</evidence>
<dbReference type="Gene3D" id="3.40.309.10">
    <property type="entry name" value="Aldehyde Dehydrogenase, Chain A, domain 2"/>
    <property type="match status" value="1"/>
</dbReference>
<reference evidence="5 6" key="1">
    <citation type="submission" date="2020-10" db="EMBL/GenBank/DDBJ databases">
        <title>The Coptis chinensis genome and diversification of protoberbering-type alkaloids.</title>
        <authorList>
            <person name="Wang B."/>
            <person name="Shu S."/>
            <person name="Song C."/>
            <person name="Liu Y."/>
        </authorList>
    </citation>
    <scope>NUCLEOTIDE SEQUENCE [LARGE SCALE GENOMIC DNA]</scope>
    <source>
        <strain evidence="5">HL-2020</strain>
        <tissue evidence="5">Leaf</tissue>
    </source>
</reference>
<keyword evidence="3" id="KW-0520">NAD</keyword>
<dbReference type="SUPFAM" id="SSF53720">
    <property type="entry name" value="ALDH-like"/>
    <property type="match status" value="1"/>
</dbReference>
<dbReference type="InterPro" id="IPR015590">
    <property type="entry name" value="Aldehyde_DH_dom"/>
</dbReference>
<evidence type="ECO:0000256" key="1">
    <source>
        <dbReference type="ARBA" id="ARBA00009986"/>
    </source>
</evidence>
<comment type="similarity">
    <text evidence="1">Belongs to the aldehyde dehydrogenase family.</text>
</comment>
<name>A0A835IXZ3_9MAGN</name>
<dbReference type="Proteomes" id="UP000631114">
    <property type="component" value="Unassembled WGS sequence"/>
</dbReference>
<dbReference type="InterPro" id="IPR016162">
    <property type="entry name" value="Ald_DH_N"/>
</dbReference>
<dbReference type="InterPro" id="IPR016163">
    <property type="entry name" value="Ald_DH_C"/>
</dbReference>
<dbReference type="GO" id="GO:0004029">
    <property type="term" value="F:aldehyde dehydrogenase (NAD+) activity"/>
    <property type="evidence" value="ECO:0007669"/>
    <property type="project" value="InterPro"/>
</dbReference>
<dbReference type="Gene3D" id="3.40.605.10">
    <property type="entry name" value="Aldehyde Dehydrogenase, Chain A, domain 1"/>
    <property type="match status" value="1"/>
</dbReference>
<dbReference type="GO" id="GO:0005739">
    <property type="term" value="C:mitochondrion"/>
    <property type="evidence" value="ECO:0007669"/>
    <property type="project" value="TreeGrafter"/>
</dbReference>
<feature type="domain" description="Aldehyde dehydrogenase" evidence="4">
    <location>
        <begin position="131"/>
        <end position="298"/>
    </location>
</feature>
<dbReference type="PROSITE" id="PS00070">
    <property type="entry name" value="ALDEHYDE_DEHYDR_CYS"/>
    <property type="match status" value="1"/>
</dbReference>
<keyword evidence="2" id="KW-0560">Oxidoreductase</keyword>
<organism evidence="5 6">
    <name type="scientific">Coptis chinensis</name>
    <dbReference type="NCBI Taxonomy" id="261450"/>
    <lineage>
        <taxon>Eukaryota</taxon>
        <taxon>Viridiplantae</taxon>
        <taxon>Streptophyta</taxon>
        <taxon>Embryophyta</taxon>
        <taxon>Tracheophyta</taxon>
        <taxon>Spermatophyta</taxon>
        <taxon>Magnoliopsida</taxon>
        <taxon>Ranunculales</taxon>
        <taxon>Ranunculaceae</taxon>
        <taxon>Coptidoideae</taxon>
        <taxon>Coptis</taxon>
    </lineage>
</organism>
<dbReference type="FunFam" id="3.40.309.10:FF:000023">
    <property type="entry name" value="Aldehyde dehydrogenase 12"/>
    <property type="match status" value="1"/>
</dbReference>
<dbReference type="Pfam" id="PF00171">
    <property type="entry name" value="Aldedh"/>
    <property type="match status" value="2"/>
</dbReference>
<comment type="caution">
    <text evidence="5">The sequence shown here is derived from an EMBL/GenBank/DDBJ whole genome shotgun (WGS) entry which is preliminary data.</text>
</comment>
<dbReference type="AlphaFoldDB" id="A0A835IXZ3"/>
<gene>
    <name evidence="5" type="ORF">IFM89_031288</name>
</gene>
<dbReference type="EMBL" id="JADFTS010000001">
    <property type="protein sequence ID" value="KAF9626161.1"/>
    <property type="molecule type" value="Genomic_DNA"/>
</dbReference>